<feature type="compositionally biased region" description="Polar residues" evidence="15">
    <location>
        <begin position="910"/>
        <end position="923"/>
    </location>
</feature>
<keyword evidence="10" id="KW-0418">Kinase</keyword>
<protein>
    <recommendedName>
        <fullName evidence="4">non-specific serine/threonine protein kinase</fullName>
        <ecNumber evidence="4">2.7.11.1</ecNumber>
    </recommendedName>
</protein>
<keyword evidence="11" id="KW-0067">ATP-binding</keyword>
<dbReference type="Pfam" id="PF08926">
    <property type="entry name" value="DUF1908"/>
    <property type="match status" value="1"/>
</dbReference>
<dbReference type="InterPro" id="IPR037711">
    <property type="entry name" value="MAST"/>
</dbReference>
<dbReference type="PANTHER" id="PTHR24356:SF414">
    <property type="entry name" value="NON-SPECIFIC SERINE_THREONINE PROTEIN KINASE"/>
    <property type="match status" value="1"/>
</dbReference>
<keyword evidence="20" id="KW-1185">Reference proteome</keyword>
<dbReference type="InterPro" id="IPR023142">
    <property type="entry name" value="MAST_pre-PK_dom_sf"/>
</dbReference>
<keyword evidence="12" id="KW-0460">Magnesium</keyword>
<evidence type="ECO:0000256" key="3">
    <source>
        <dbReference type="ARBA" id="ARBA00009903"/>
    </source>
</evidence>
<dbReference type="SUPFAM" id="SSF56112">
    <property type="entry name" value="Protein kinase-like (PK-like)"/>
    <property type="match status" value="1"/>
</dbReference>
<dbReference type="EMBL" id="JARK01001453">
    <property type="protein sequence ID" value="EYC00147.1"/>
    <property type="molecule type" value="Genomic_DNA"/>
</dbReference>
<dbReference type="InterPro" id="IPR050236">
    <property type="entry name" value="Ser_Thr_kinase_AGC"/>
</dbReference>
<feature type="region of interest" description="Disordered" evidence="15">
    <location>
        <begin position="1039"/>
        <end position="1064"/>
    </location>
</feature>
<evidence type="ECO:0000256" key="4">
    <source>
        <dbReference type="ARBA" id="ARBA00012513"/>
    </source>
</evidence>
<evidence type="ECO:0000256" key="10">
    <source>
        <dbReference type="ARBA" id="ARBA00022777"/>
    </source>
</evidence>
<feature type="region of interest" description="Disordered" evidence="15">
    <location>
        <begin position="1373"/>
        <end position="1406"/>
    </location>
</feature>
<keyword evidence="9" id="KW-0547">Nucleotide-binding</keyword>
<dbReference type="PANTHER" id="PTHR24356">
    <property type="entry name" value="SERINE/THREONINE-PROTEIN KINASE"/>
    <property type="match status" value="1"/>
</dbReference>
<evidence type="ECO:0000259" key="17">
    <source>
        <dbReference type="PROSITE" id="PS50106"/>
    </source>
</evidence>
<feature type="compositionally biased region" description="Basic and acidic residues" evidence="15">
    <location>
        <begin position="846"/>
        <end position="856"/>
    </location>
</feature>
<dbReference type="InterPro" id="IPR041489">
    <property type="entry name" value="PDZ_6"/>
</dbReference>
<dbReference type="PROSITE" id="PS51285">
    <property type="entry name" value="AGC_KINASE_CTER"/>
    <property type="match status" value="1"/>
</dbReference>
<dbReference type="OrthoDB" id="10070999at2759"/>
<feature type="domain" description="Protein kinase" evidence="16">
    <location>
        <begin position="541"/>
        <end position="816"/>
    </location>
</feature>
<evidence type="ECO:0000256" key="11">
    <source>
        <dbReference type="ARBA" id="ARBA00022840"/>
    </source>
</evidence>
<keyword evidence="6" id="KW-0723">Serine/threonine-protein kinase</keyword>
<feature type="compositionally biased region" description="Polar residues" evidence="15">
    <location>
        <begin position="1252"/>
        <end position="1269"/>
    </location>
</feature>
<accession>A0A016TBU4</accession>
<dbReference type="FunFam" id="1.10.510.10:FF:000012">
    <property type="entry name" value="microtubule-associated serine/threonine-protein kinase 2 isoform X1"/>
    <property type="match status" value="1"/>
</dbReference>
<feature type="region of interest" description="Disordered" evidence="15">
    <location>
        <begin position="1076"/>
        <end position="1105"/>
    </location>
</feature>
<dbReference type="Gene3D" id="1.20.1480.20">
    <property type="entry name" value="MAST3 pre-PK domain-like"/>
    <property type="match status" value="1"/>
</dbReference>
<evidence type="ECO:0000256" key="14">
    <source>
        <dbReference type="ARBA" id="ARBA00048679"/>
    </source>
</evidence>
<feature type="region of interest" description="Disordered" evidence="15">
    <location>
        <begin position="841"/>
        <end position="866"/>
    </location>
</feature>
<dbReference type="InterPro" id="IPR008271">
    <property type="entry name" value="Ser/Thr_kinase_AS"/>
</dbReference>
<feature type="region of interest" description="Disordered" evidence="15">
    <location>
        <begin position="891"/>
        <end position="929"/>
    </location>
</feature>
<feature type="region of interest" description="Disordered" evidence="15">
    <location>
        <begin position="496"/>
        <end position="533"/>
    </location>
</feature>
<comment type="similarity">
    <text evidence="3">Belongs to the protein kinase superfamily. AGC Ser/Thr protein kinase family.</text>
</comment>
<comment type="subcellular location">
    <subcellularLocation>
        <location evidence="2">Cytoplasm</location>
    </subcellularLocation>
</comment>
<dbReference type="GO" id="GO:0005524">
    <property type="term" value="F:ATP binding"/>
    <property type="evidence" value="ECO:0007669"/>
    <property type="project" value="UniProtKB-KW"/>
</dbReference>
<keyword evidence="8" id="KW-0808">Transferase</keyword>
<comment type="catalytic activity">
    <reaction evidence="13">
        <text>L-threonyl-[protein] + ATP = O-phospho-L-threonyl-[protein] + ADP + H(+)</text>
        <dbReference type="Rhea" id="RHEA:46608"/>
        <dbReference type="Rhea" id="RHEA-COMP:11060"/>
        <dbReference type="Rhea" id="RHEA-COMP:11605"/>
        <dbReference type="ChEBI" id="CHEBI:15378"/>
        <dbReference type="ChEBI" id="CHEBI:30013"/>
        <dbReference type="ChEBI" id="CHEBI:30616"/>
        <dbReference type="ChEBI" id="CHEBI:61977"/>
        <dbReference type="ChEBI" id="CHEBI:456216"/>
        <dbReference type="EC" id="2.7.11.1"/>
    </reaction>
</comment>
<feature type="region of interest" description="Disordered" evidence="15">
    <location>
        <begin position="1199"/>
        <end position="1274"/>
    </location>
</feature>
<dbReference type="GO" id="GO:0035556">
    <property type="term" value="P:intracellular signal transduction"/>
    <property type="evidence" value="ECO:0007669"/>
    <property type="project" value="TreeGrafter"/>
</dbReference>
<dbReference type="InterPro" id="IPR000961">
    <property type="entry name" value="AGC-kinase_C"/>
</dbReference>
<dbReference type="FunFam" id="1.20.1480.20:FF:000001">
    <property type="entry name" value="microtubule-associated serine/threonine-protein kinase 4 isoform X1"/>
    <property type="match status" value="1"/>
</dbReference>
<dbReference type="GO" id="GO:0005737">
    <property type="term" value="C:cytoplasm"/>
    <property type="evidence" value="ECO:0007669"/>
    <property type="project" value="UniProtKB-SubCell"/>
</dbReference>
<dbReference type="Pfam" id="PF00069">
    <property type="entry name" value="Pkinase"/>
    <property type="match status" value="1"/>
</dbReference>
<feature type="compositionally biased region" description="Low complexity" evidence="15">
    <location>
        <begin position="150"/>
        <end position="164"/>
    </location>
</feature>
<name>A0A016TBU4_9BILA</name>
<dbReference type="SMART" id="SM00220">
    <property type="entry name" value="S_TKc"/>
    <property type="match status" value="1"/>
</dbReference>
<evidence type="ECO:0000256" key="1">
    <source>
        <dbReference type="ARBA" id="ARBA00001946"/>
    </source>
</evidence>
<feature type="region of interest" description="Disordered" evidence="15">
    <location>
        <begin position="150"/>
        <end position="185"/>
    </location>
</feature>
<comment type="catalytic activity">
    <reaction evidence="14">
        <text>L-seryl-[protein] + ATP = O-phospho-L-seryl-[protein] + ADP + H(+)</text>
        <dbReference type="Rhea" id="RHEA:17989"/>
        <dbReference type="Rhea" id="RHEA-COMP:9863"/>
        <dbReference type="Rhea" id="RHEA-COMP:11604"/>
        <dbReference type="ChEBI" id="CHEBI:15378"/>
        <dbReference type="ChEBI" id="CHEBI:29999"/>
        <dbReference type="ChEBI" id="CHEBI:30616"/>
        <dbReference type="ChEBI" id="CHEBI:83421"/>
        <dbReference type="ChEBI" id="CHEBI:456216"/>
        <dbReference type="EC" id="2.7.11.1"/>
    </reaction>
</comment>
<keyword evidence="5" id="KW-0963">Cytoplasm</keyword>
<evidence type="ECO:0000256" key="5">
    <source>
        <dbReference type="ARBA" id="ARBA00022490"/>
    </source>
</evidence>
<evidence type="ECO:0000256" key="13">
    <source>
        <dbReference type="ARBA" id="ARBA00047899"/>
    </source>
</evidence>
<feature type="region of interest" description="Disordered" evidence="15">
    <location>
        <begin position="1313"/>
        <end position="1342"/>
    </location>
</feature>
<dbReference type="CDD" id="cd06705">
    <property type="entry name" value="PDZ_MAST"/>
    <property type="match status" value="1"/>
</dbReference>
<evidence type="ECO:0000256" key="2">
    <source>
        <dbReference type="ARBA" id="ARBA00004496"/>
    </source>
</evidence>
<evidence type="ECO:0000256" key="9">
    <source>
        <dbReference type="ARBA" id="ARBA00022741"/>
    </source>
</evidence>
<evidence type="ECO:0000259" key="16">
    <source>
        <dbReference type="PROSITE" id="PS50011"/>
    </source>
</evidence>
<feature type="domain" description="PDZ" evidence="17">
    <location>
        <begin position="1107"/>
        <end position="1196"/>
    </location>
</feature>
<feature type="domain" description="AGC-kinase C-terminal" evidence="18">
    <location>
        <begin position="817"/>
        <end position="889"/>
    </location>
</feature>
<reference evidence="20" key="1">
    <citation type="journal article" date="2015" name="Nat. Genet.">
        <title>The genome and transcriptome of the zoonotic hookworm Ancylostoma ceylanicum identify infection-specific gene families.</title>
        <authorList>
            <person name="Schwarz E.M."/>
            <person name="Hu Y."/>
            <person name="Antoshechkin I."/>
            <person name="Miller M.M."/>
            <person name="Sternberg P.W."/>
            <person name="Aroian R.V."/>
        </authorList>
    </citation>
    <scope>NUCLEOTIDE SEQUENCE</scope>
    <source>
        <strain evidence="20">HY135</strain>
    </source>
</reference>
<comment type="caution">
    <text evidence="19">The sequence shown here is derived from an EMBL/GenBank/DDBJ whole genome shotgun (WGS) entry which is preliminary data.</text>
</comment>
<evidence type="ECO:0000256" key="7">
    <source>
        <dbReference type="ARBA" id="ARBA00022553"/>
    </source>
</evidence>
<evidence type="ECO:0000256" key="6">
    <source>
        <dbReference type="ARBA" id="ARBA00022527"/>
    </source>
</evidence>
<feature type="compositionally biased region" description="Basic residues" evidence="15">
    <location>
        <begin position="1208"/>
        <end position="1222"/>
    </location>
</feature>
<sequence>MPLESSTRPTRRATAAPPIRARADSRRSTALLVAFLVARVAPGQLVFVPESYVPERRMFTGRRSTTTTFGSSSSSSSAVESPWRRFPTMLARLTDAGRRSRHKDSVHGTVGRSVSCFAMGSSISPSSLSPCCLSPVTQLKKDVQTLSQTTRSSAARRSLNASTSPVLAPRCRSPIRGGAGTSGAVATRTTAPVGVPMRSYSSRTGSSLMAPQHDNRRWSLASLPSTSGYGTPGSNSAFSSQYSSSEQLSEMLECMRVGAARFDSNDSCPSAEDALNTSFRPRSRSLTSPIKLTSEFSLDVVNRNSVYKERFPKAKAQMEDKLASFVAEHAPLSGGSSATDDTAADGAANRRSMVLETETCVDRTLLRLIGDGATRFLHHQIVEVASDCLARSRDETISCSYFCEMSQRLDETLNEAQQKTSPESFAYLSKLVKQLLMIVSRPARLLECLEFDPDEFYHLLEEAEGVVREQLGSGTARVPDLPQYIIGKLGLDRDPLMDVDPRAESPPNPAPSVSSNRDDESVPGCSKRADHHQRAPCEDDFETIRLVSNGAYGAVYLVRHRETRQRFALKKMNKQTLVLRNQVDQVFAERDILTMADNPFVVSFYGSFETRHHLCMLMEYVEGGDCAALLKSAGTLPIDLARLYVAETVLAIEYLHSYGIVHRDLKPDNLLITAMGHIKLTDFGLSKIGLMNRTTLVAEGFENTVDTQQFKDKQLCGTPEYIAPEVILRQGYGKPVDWWALGVILYEFLVGCVPFFGDSPEDLFSKVISEEVEYPDGDEALPPEAEDLIRRLLEKNPVERLGALVGATQLMVHPFFASLDFNTLLRQKAEFVPQLENDEDTSYFDTRSDRYNHDAESCGEEEGSGVASAVAPMFHSFSTASPRHSIVTMESIQATSQDSKTQHVERSRKPSSTTQSSEDQSVTDLIDEKECPIPSAMLLRRRFSAQRQANVSTSSSGTTGTGCQNTACSSTDSSMDASHVSTVVVGVDSRRSPLPRFAISCDPEEQHHATAEARVGKELSPVDEAVRFRVSRVSHSPSPLQLVIPSGSSTSAQQGSSSSNDTCYVVSGGQLSPGAASASSVSSYDGAPSHPHLSEQLSPAQSISKPPITIRKGPFGFGFTLKSVRVYLGEHSDYYTIEHIVTAVVEGSPAYEAGLRSEDLITAVNGQPVHNLTHPQLMHRLLSYGNELTLKVTPLSATSIKEGAPRKTLGKLAKKKPKRPQRRVPLEKKPRKPSSLLRRLSGKRSTNDIVPGSSSQKQTFMPRSVSSQDGAILGGPLTTSCPPCASPSTMGTTVTVGSKSTCHKRLSDVGLREENRSPLVSSRPSSLRGLKQPVPTMSVAPGPPGPVGLNIVKMPTSPIPVSPLARTEHMEPAAPIVTRSPSPSSSNKLMASGRSLLRMLHRDEKQ</sequence>
<dbReference type="PROSITE" id="PS50106">
    <property type="entry name" value="PDZ"/>
    <property type="match status" value="1"/>
</dbReference>
<feature type="compositionally biased region" description="Polar residues" evidence="15">
    <location>
        <begin position="963"/>
        <end position="974"/>
    </location>
</feature>
<evidence type="ECO:0000256" key="8">
    <source>
        <dbReference type="ARBA" id="ARBA00022679"/>
    </source>
</evidence>
<dbReference type="EC" id="2.7.11.1" evidence="4"/>
<feature type="compositionally biased region" description="Low complexity" evidence="15">
    <location>
        <begin position="1076"/>
        <end position="1089"/>
    </location>
</feature>
<evidence type="ECO:0000256" key="12">
    <source>
        <dbReference type="ARBA" id="ARBA00022842"/>
    </source>
</evidence>
<feature type="compositionally biased region" description="Polar residues" evidence="15">
    <location>
        <begin position="1095"/>
        <end position="1104"/>
    </location>
</feature>
<dbReference type="SUPFAM" id="SSF50156">
    <property type="entry name" value="PDZ domain-like"/>
    <property type="match status" value="1"/>
</dbReference>
<evidence type="ECO:0000256" key="15">
    <source>
        <dbReference type="SAM" id="MobiDB-lite"/>
    </source>
</evidence>
<dbReference type="Pfam" id="PF17820">
    <property type="entry name" value="PDZ_6"/>
    <property type="match status" value="1"/>
</dbReference>
<keyword evidence="7" id="KW-0597">Phosphoprotein</keyword>
<evidence type="ECO:0000313" key="19">
    <source>
        <dbReference type="EMBL" id="EYC00147.1"/>
    </source>
</evidence>
<dbReference type="InterPro" id="IPR001478">
    <property type="entry name" value="PDZ"/>
</dbReference>
<dbReference type="SMART" id="SM00228">
    <property type="entry name" value="PDZ"/>
    <property type="match status" value="1"/>
</dbReference>
<dbReference type="Gene3D" id="2.30.42.10">
    <property type="match status" value="1"/>
</dbReference>
<dbReference type="InterPro" id="IPR015022">
    <property type="entry name" value="MAST_pre-PK_dom"/>
</dbReference>
<dbReference type="PROSITE" id="PS00108">
    <property type="entry name" value="PROTEIN_KINASE_ST"/>
    <property type="match status" value="1"/>
</dbReference>
<evidence type="ECO:0000313" key="20">
    <source>
        <dbReference type="Proteomes" id="UP000024635"/>
    </source>
</evidence>
<dbReference type="InterPro" id="IPR036034">
    <property type="entry name" value="PDZ_sf"/>
</dbReference>
<dbReference type="SUPFAM" id="SSF140482">
    <property type="entry name" value="MAST3 pre-PK domain-like"/>
    <property type="match status" value="1"/>
</dbReference>
<dbReference type="GO" id="GO:0000287">
    <property type="term" value="F:magnesium ion binding"/>
    <property type="evidence" value="ECO:0007669"/>
    <property type="project" value="InterPro"/>
</dbReference>
<feature type="compositionally biased region" description="Polar residues" evidence="15">
    <location>
        <begin position="222"/>
        <end position="233"/>
    </location>
</feature>
<feature type="compositionally biased region" description="Low complexity" evidence="15">
    <location>
        <begin position="952"/>
        <end position="962"/>
    </location>
</feature>
<dbReference type="PROSITE" id="PS50011">
    <property type="entry name" value="PROTEIN_KINASE_DOM"/>
    <property type="match status" value="1"/>
</dbReference>
<dbReference type="Gene3D" id="3.30.200.20">
    <property type="entry name" value="Phosphorylase Kinase, domain 1"/>
    <property type="match status" value="1"/>
</dbReference>
<dbReference type="GO" id="GO:0004674">
    <property type="term" value="F:protein serine/threonine kinase activity"/>
    <property type="evidence" value="ECO:0007669"/>
    <property type="project" value="UniProtKB-KW"/>
</dbReference>
<feature type="compositionally biased region" description="Polar residues" evidence="15">
    <location>
        <begin position="1379"/>
        <end position="1389"/>
    </location>
</feature>
<organism evidence="19 20">
    <name type="scientific">Ancylostoma ceylanicum</name>
    <dbReference type="NCBI Taxonomy" id="53326"/>
    <lineage>
        <taxon>Eukaryota</taxon>
        <taxon>Metazoa</taxon>
        <taxon>Ecdysozoa</taxon>
        <taxon>Nematoda</taxon>
        <taxon>Chromadorea</taxon>
        <taxon>Rhabditida</taxon>
        <taxon>Rhabditina</taxon>
        <taxon>Rhabditomorpha</taxon>
        <taxon>Strongyloidea</taxon>
        <taxon>Ancylostomatidae</taxon>
        <taxon>Ancylostomatinae</taxon>
        <taxon>Ancylostoma</taxon>
    </lineage>
</organism>
<dbReference type="Gene3D" id="1.10.510.10">
    <property type="entry name" value="Transferase(Phosphotransferase) domain 1"/>
    <property type="match status" value="1"/>
</dbReference>
<gene>
    <name evidence="19" type="primary">Acey_s0117.g636</name>
    <name evidence="19" type="synonym">Acey-kin-4</name>
    <name evidence="19" type="ORF">Y032_0117g636</name>
</gene>
<feature type="region of interest" description="Disordered" evidence="15">
    <location>
        <begin position="949"/>
        <end position="974"/>
    </location>
</feature>
<feature type="region of interest" description="Disordered" evidence="15">
    <location>
        <begin position="1"/>
        <end position="21"/>
    </location>
</feature>
<feature type="compositionally biased region" description="Low complexity" evidence="15">
    <location>
        <begin position="1317"/>
        <end position="1328"/>
    </location>
</feature>
<evidence type="ECO:0000259" key="18">
    <source>
        <dbReference type="PROSITE" id="PS51285"/>
    </source>
</evidence>
<dbReference type="InterPro" id="IPR011009">
    <property type="entry name" value="Kinase-like_dom_sf"/>
</dbReference>
<dbReference type="InterPro" id="IPR000719">
    <property type="entry name" value="Prot_kinase_dom"/>
</dbReference>
<comment type="cofactor">
    <cofactor evidence="1">
        <name>Mg(2+)</name>
        <dbReference type="ChEBI" id="CHEBI:18420"/>
    </cofactor>
</comment>
<feature type="compositionally biased region" description="Low complexity" evidence="15">
    <location>
        <begin position="1046"/>
        <end position="1059"/>
    </location>
</feature>
<dbReference type="Proteomes" id="UP000024635">
    <property type="component" value="Unassembled WGS sequence"/>
</dbReference>
<dbReference type="CDD" id="cd05609">
    <property type="entry name" value="STKc_MAST"/>
    <property type="match status" value="1"/>
</dbReference>
<proteinExistence type="inferred from homology"/>
<feature type="region of interest" description="Disordered" evidence="15">
    <location>
        <begin position="220"/>
        <end position="240"/>
    </location>
</feature>
<dbReference type="FunFam" id="3.30.200.20:FF:000457">
    <property type="entry name" value="Microtubule-associated serine/threonine-protein kinase"/>
    <property type="match status" value="1"/>
</dbReference>